<protein>
    <submittedName>
        <fullName evidence="2">Methyltransferase</fullName>
    </submittedName>
</protein>
<comment type="caution">
    <text evidence="2">The sequence shown here is derived from an EMBL/GenBank/DDBJ whole genome shotgun (WGS) entry which is preliminary data.</text>
</comment>
<dbReference type="GO" id="GO:0032259">
    <property type="term" value="P:methylation"/>
    <property type="evidence" value="ECO:0007669"/>
    <property type="project" value="UniProtKB-KW"/>
</dbReference>
<feature type="domain" description="C-methyltransferase" evidence="1">
    <location>
        <begin position="265"/>
        <end position="344"/>
    </location>
</feature>
<dbReference type="GO" id="GO:0008168">
    <property type="term" value="F:methyltransferase activity"/>
    <property type="evidence" value="ECO:0007669"/>
    <property type="project" value="UniProtKB-KW"/>
</dbReference>
<dbReference type="Pfam" id="PF08484">
    <property type="entry name" value="Methyltransf_14"/>
    <property type="match status" value="1"/>
</dbReference>
<evidence type="ECO:0000313" key="2">
    <source>
        <dbReference type="EMBL" id="GCE93607.1"/>
    </source>
</evidence>
<evidence type="ECO:0000313" key="3">
    <source>
        <dbReference type="Proteomes" id="UP000326169"/>
    </source>
</evidence>
<dbReference type="Proteomes" id="UP000326169">
    <property type="component" value="Unassembled WGS sequence"/>
</dbReference>
<dbReference type="SUPFAM" id="SSF53335">
    <property type="entry name" value="S-adenosyl-L-methionine-dependent methyltransferases"/>
    <property type="match status" value="1"/>
</dbReference>
<proteinExistence type="predicted"/>
<keyword evidence="3" id="KW-1185">Reference proteome</keyword>
<dbReference type="RefSeq" id="WP_014274701.1">
    <property type="nucleotide sequence ID" value="NZ_BIMW01000075.1"/>
</dbReference>
<dbReference type="InterPro" id="IPR029063">
    <property type="entry name" value="SAM-dependent_MTases_sf"/>
</dbReference>
<gene>
    <name evidence="2" type="ORF">NIES46_16590</name>
</gene>
<evidence type="ECO:0000259" key="1">
    <source>
        <dbReference type="Pfam" id="PF08484"/>
    </source>
</evidence>
<keyword evidence="2" id="KW-0808">Transferase</keyword>
<dbReference type="Gene3D" id="3.40.50.720">
    <property type="entry name" value="NAD(P)-binding Rossmann-like Domain"/>
    <property type="match status" value="1"/>
</dbReference>
<dbReference type="EMBL" id="BIMW01000075">
    <property type="protein sequence ID" value="GCE93607.1"/>
    <property type="molecule type" value="Genomic_DNA"/>
</dbReference>
<dbReference type="InterPro" id="IPR013691">
    <property type="entry name" value="MeTrfase_14"/>
</dbReference>
<keyword evidence="2" id="KW-0489">Methyltransferase</keyword>
<dbReference type="Pfam" id="PF13489">
    <property type="entry name" value="Methyltransf_23"/>
    <property type="match status" value="1"/>
</dbReference>
<dbReference type="Gene3D" id="3.40.50.150">
    <property type="entry name" value="Vaccinia Virus protein VP39"/>
    <property type="match status" value="1"/>
</dbReference>
<reference evidence="2 3" key="1">
    <citation type="journal article" date="2019" name="J Genomics">
        <title>The Draft Genome of a Hydrogen-producing Cyanobacterium, Arthrospira platensis NIES-46.</title>
        <authorList>
            <person name="Suzuki S."/>
            <person name="Yamaguchi H."/>
            <person name="Kawachi M."/>
        </authorList>
    </citation>
    <scope>NUCLEOTIDE SEQUENCE [LARGE SCALE GENOMIC DNA]</scope>
    <source>
        <strain evidence="2 3">NIES-46</strain>
    </source>
</reference>
<dbReference type="GeneID" id="301682516"/>
<sequence length="353" mass="40564">MTQKSATKLLYDIHELPIFQNRMYDSEAEAKACPKGNIRLVEDLQTGLVYNEAFCPNLVQYDRHYQNEQALSPIFQKHLQQVISIIERLVGKEDLVEIGCGKGFFLEMLLEQGFCVKGFDPTYEGDNPHVERKYFTSNLGFRGQGLILRHVLEHIQDPVNFLFQLKDANGGSGKIYIEVPCFEWICQHRAWFDIFYEHVNYFRLSDFNRLFGKVIDSGKLFGDQYIYVVAEIASLQLPKIDVHDQVSFPSNFLKSLTKFPKFNRTGVWGGASKGVIFALFKSRIGQAVDVVIDLNPAKQNKYLPATGIQVRSPKEVFALLPKGSTLFIMNSNYLEEIKKMSNYFFNYITIDDD</sequence>
<accession>A0A5M3T413</accession>
<organism evidence="2 3">
    <name type="scientific">Limnospira platensis NIES-46</name>
    <dbReference type="NCBI Taxonomy" id="1236695"/>
    <lineage>
        <taxon>Bacteria</taxon>
        <taxon>Bacillati</taxon>
        <taxon>Cyanobacteriota</taxon>
        <taxon>Cyanophyceae</taxon>
        <taxon>Oscillatoriophycideae</taxon>
        <taxon>Oscillatoriales</taxon>
        <taxon>Sirenicapillariaceae</taxon>
        <taxon>Limnospira</taxon>
    </lineage>
</organism>
<name>A0A5M3T413_LIMPL</name>